<evidence type="ECO:0000313" key="3">
    <source>
        <dbReference type="EMBL" id="TDC05447.1"/>
    </source>
</evidence>
<sequence length="142" mass="15485">MQIVHRTAFAIIAAAVTAGSLGPATSGSTAPTRPNQQSAPVRPTGFEPASVVKRGPCKVWINTKKLHGRWNAQGVVYSSSTVCGMKLERSHKRGKYKQISNFYLVKNGGQRNTGWHYDDHGYKTRVCLNLGSESSWHCGKGI</sequence>
<dbReference type="EMBL" id="SMJW01000302">
    <property type="protein sequence ID" value="TDC05447.1"/>
    <property type="molecule type" value="Genomic_DNA"/>
</dbReference>
<feature type="signal peptide" evidence="2">
    <location>
        <begin position="1"/>
        <end position="18"/>
    </location>
</feature>
<dbReference type="OrthoDB" id="4293326at2"/>
<dbReference type="RefSeq" id="WP_131944523.1">
    <property type="nucleotide sequence ID" value="NZ_BAAAMX010000080.1"/>
</dbReference>
<feature type="compositionally biased region" description="Polar residues" evidence="1">
    <location>
        <begin position="23"/>
        <end position="39"/>
    </location>
</feature>
<keyword evidence="2" id="KW-0732">Signal</keyword>
<dbReference type="AlphaFoldDB" id="A0A4R4NE40"/>
<comment type="caution">
    <text evidence="3">The sequence shown here is derived from an EMBL/GenBank/DDBJ whole genome shotgun (WGS) entry which is preliminary data.</text>
</comment>
<feature type="region of interest" description="Disordered" evidence="1">
    <location>
        <begin position="23"/>
        <end position="47"/>
    </location>
</feature>
<evidence type="ECO:0008006" key="5">
    <source>
        <dbReference type="Google" id="ProtNLM"/>
    </source>
</evidence>
<keyword evidence="4" id="KW-1185">Reference proteome</keyword>
<accession>A0A4R4NE40</accession>
<reference evidence="3 4" key="1">
    <citation type="submission" date="2019-03" db="EMBL/GenBank/DDBJ databases">
        <title>Draft genome sequences of novel Actinobacteria.</title>
        <authorList>
            <person name="Sahin N."/>
            <person name="Ay H."/>
            <person name="Saygin H."/>
        </authorList>
    </citation>
    <scope>NUCLEOTIDE SEQUENCE [LARGE SCALE GENOMIC DNA]</scope>
    <source>
        <strain evidence="3 4">DSM 45347</strain>
    </source>
</reference>
<proteinExistence type="predicted"/>
<protein>
    <recommendedName>
        <fullName evidence="5">DUF2690 domain-containing protein</fullName>
    </recommendedName>
</protein>
<organism evidence="3 4">
    <name type="scientific">Actinomadura bangladeshensis</name>
    <dbReference type="NCBI Taxonomy" id="453573"/>
    <lineage>
        <taxon>Bacteria</taxon>
        <taxon>Bacillati</taxon>
        <taxon>Actinomycetota</taxon>
        <taxon>Actinomycetes</taxon>
        <taxon>Streptosporangiales</taxon>
        <taxon>Thermomonosporaceae</taxon>
        <taxon>Actinomadura</taxon>
    </lineage>
</organism>
<dbReference type="Proteomes" id="UP000295431">
    <property type="component" value="Unassembled WGS sequence"/>
</dbReference>
<name>A0A4R4NE40_9ACTN</name>
<feature type="chain" id="PRO_5039498987" description="DUF2690 domain-containing protein" evidence="2">
    <location>
        <begin position="19"/>
        <end position="142"/>
    </location>
</feature>
<evidence type="ECO:0000313" key="4">
    <source>
        <dbReference type="Proteomes" id="UP000295431"/>
    </source>
</evidence>
<evidence type="ECO:0000256" key="2">
    <source>
        <dbReference type="SAM" id="SignalP"/>
    </source>
</evidence>
<gene>
    <name evidence="3" type="ORF">E1284_35390</name>
</gene>
<evidence type="ECO:0000256" key="1">
    <source>
        <dbReference type="SAM" id="MobiDB-lite"/>
    </source>
</evidence>